<evidence type="ECO:0000256" key="12">
    <source>
        <dbReference type="ARBA" id="ARBA00023180"/>
    </source>
</evidence>
<dbReference type="Gene3D" id="2.60.40.60">
    <property type="entry name" value="Cadherins"/>
    <property type="match status" value="14"/>
</dbReference>
<evidence type="ECO:0000256" key="3">
    <source>
        <dbReference type="ARBA" id="ARBA00022536"/>
    </source>
</evidence>
<keyword evidence="16" id="KW-1185">Reference proteome</keyword>
<name>A0A4Z2CAE2_9TELE</name>
<feature type="domain" description="Cadherin" evidence="14">
    <location>
        <begin position="114"/>
        <end position="220"/>
    </location>
</feature>
<evidence type="ECO:0000256" key="9">
    <source>
        <dbReference type="ARBA" id="ARBA00022989"/>
    </source>
</evidence>
<dbReference type="FunFam" id="2.60.40.60:FF:000150">
    <property type="entry name" value="Dachsous cadherin-related 1"/>
    <property type="match status" value="1"/>
</dbReference>
<dbReference type="GO" id="GO:0005509">
    <property type="term" value="F:calcium ion binding"/>
    <property type="evidence" value="ECO:0007669"/>
    <property type="project" value="UniProtKB-UniRule"/>
</dbReference>
<keyword evidence="6" id="KW-0677">Repeat</keyword>
<dbReference type="GO" id="GO:0007163">
    <property type="term" value="P:establishment or maintenance of cell polarity"/>
    <property type="evidence" value="ECO:0007669"/>
    <property type="project" value="UniProtKB-ARBA"/>
</dbReference>
<sequence length="1490" mass="162533">MTMTQRLHTARTGKNLILQVTESQASGVLLGTLQAKDPDEGENGTIFYSLTGPRADRFSLNPNSGELHSASALSHSDRAEYSLMVTATDRGQPPRSTSCSLTVQVLSINRPPSSSHSITFNSVEETAPGSVIGSVRHHGGEISKDGEVTYTVIGGMDSDGTFVVDRLTGDVFLARPLDYEQHSHYTLQIEVDDLSQATLSSTLVHLDIDVEDSNDHAPQFSEDPITIVISESTEPDSSVYTFQAVDKDGSEPNSQLTYSILHQWPNTHGLLSLDSSTGVLSIAQELDHEVTPSLLLVVKATDSAHDASQRRWGSVTARVYITDENDNPPVFRSPASVSVMEDQPVGFVTLYVMATDADKGENGRVTYRIQSGNTGGKFSLNPNTGSLSIFKPLDREDQDIFNLTIIAEDHGIPQRSSTQLLCVHVIDVNDEVPWFEETQYEAQISENRPSGTEVLTVSASDLDQGPNGQVTYGGISEEDFNINPVTGVITTTKSLDRELQEYYTVTVYAKDGGLPPNYAKATVRIRVLDENDNAPVFGRLYYNIEVPENLDAMPLFTLRANDQDTGESAIINYKISAGDLAGDFHLDRMSGVLSTSRPLDREMRTGYTLTITAQDQGHPALSSIATVEVTILDINDHSPQFESSAYTADIPEDIPIGSHVLDVKATDLDEGPNSRVLYFMSSSSHSMFIIDQDTGSIITTAPLDREKIASYTFKVCATDSSPLNPLNSTTEVTIAVQDVNDNAPFFIQDPLIVNVSVSSASSRRVLATMRAEDKDFGANGSVFYRFANPVRGFTINSLTGDIQVTEKLQTLSQSQRTLIVQAMDQGNPAQSSLGVVIIYLREQIYRGIRFSRTTRDVALQENASKGTVITQVTGNDVDSGPALFYTLTLDMNSRDMFGIHRYGGGVSLTGPLDYEERTWYTVTVSTSDSKHHSEANLTVLVDDVNDNAPTFTQDVYQVTVSEHLPAGSAVITVTATDRDSGDNGKITYRVMSSTKGIFYIDPSNGTLFANQKTAFDSENPSILVVIEAQDQGTPSLSSIATVHVHVTDVNDNAPIFHQSEYRASLSEDDVPGSAILTLEAVDGDVNRENCGFDFAIASGNSGNTFQIESSVRYLEGHGFQTVGSLILVEELDYEAVPSYNLTVVVSDRGIPQRSSSVLILISVLDTNDNPPAFSRAEYSVVLSEGVAAGTEILHLSATDPDSTPNGEVQYSICSGDETELFQVDRWTGALRLQRALGRESQSTHVLIVQATDGRGQYALAPVSIEVKDINDNRPFFPLKLLTASIRENKPQNALVTVLHAVDHDKGVFGQLKYYMLDKSSDGKETFFINQTSGEVRTRCSFDFEKLNSFSFVAVAMDAGNYSATVTVQVYVTGEDEYDPVFTSSDFSFKVPEGAKKGQIIGKVQAQDEDGGVDGIVLYSLVHASPYFEVNRSSGAISLRMDSHSTPGSRSKRELRLMTLDITAHSPLETSRIAACQSYRRCHPHLLWSHH</sequence>
<keyword evidence="7 13" id="KW-0106">Calcium</keyword>
<dbReference type="GO" id="GO:0003007">
    <property type="term" value="P:heart morphogenesis"/>
    <property type="evidence" value="ECO:0007669"/>
    <property type="project" value="UniProtKB-ARBA"/>
</dbReference>
<dbReference type="FunFam" id="2.60.40.60:FF:000158">
    <property type="entry name" value="Dachsous cadherin-related 1"/>
    <property type="match status" value="1"/>
</dbReference>
<comment type="caution">
    <text evidence="15">The sequence shown here is derived from an EMBL/GenBank/DDBJ whole genome shotgun (WGS) entry which is preliminary data.</text>
</comment>
<feature type="domain" description="Cadherin" evidence="14">
    <location>
        <begin position="436"/>
        <end position="537"/>
    </location>
</feature>
<dbReference type="Proteomes" id="UP000516260">
    <property type="component" value="Chromosome 11"/>
</dbReference>
<evidence type="ECO:0000313" key="16">
    <source>
        <dbReference type="Proteomes" id="UP000516260"/>
    </source>
</evidence>
<feature type="domain" description="Cadherin" evidence="14">
    <location>
        <begin position="1174"/>
        <end position="1276"/>
    </location>
</feature>
<feature type="domain" description="Cadherin" evidence="14">
    <location>
        <begin position="12"/>
        <end position="114"/>
    </location>
</feature>
<feature type="domain" description="Cadherin" evidence="14">
    <location>
        <begin position="952"/>
        <end position="1056"/>
    </location>
</feature>
<feature type="domain" description="Cadherin" evidence="14">
    <location>
        <begin position="221"/>
        <end position="331"/>
    </location>
</feature>
<evidence type="ECO:0000256" key="11">
    <source>
        <dbReference type="ARBA" id="ARBA00023157"/>
    </source>
</evidence>
<dbReference type="FunFam" id="2.60.40.60:FF:000140">
    <property type="entry name" value="Dachsous cadherin-related 1"/>
    <property type="match status" value="1"/>
</dbReference>
<feature type="domain" description="Cadherin" evidence="14">
    <location>
        <begin position="642"/>
        <end position="746"/>
    </location>
</feature>
<dbReference type="FunFam" id="2.60.40.60:FF:000005">
    <property type="entry name" value="Protocadherin 9"/>
    <property type="match status" value="1"/>
</dbReference>
<gene>
    <name evidence="15" type="ORF">fugu_010493</name>
</gene>
<dbReference type="GO" id="GO:0005911">
    <property type="term" value="C:cell-cell junction"/>
    <property type="evidence" value="ECO:0007669"/>
    <property type="project" value="TreeGrafter"/>
</dbReference>
<protein>
    <recommendedName>
        <fullName evidence="14">Cadherin domain-containing protein</fullName>
    </recommendedName>
</protein>
<keyword evidence="3" id="KW-0245">EGF-like domain</keyword>
<reference evidence="15 16" key="1">
    <citation type="submission" date="2019-04" db="EMBL/GenBank/DDBJ databases">
        <title>The sequence and de novo assembly of Takifugu bimaculatus genome using PacBio and Hi-C technologies.</title>
        <authorList>
            <person name="Xu P."/>
            <person name="Liu B."/>
            <person name="Zhou Z."/>
        </authorList>
    </citation>
    <scope>NUCLEOTIDE SEQUENCE [LARGE SCALE GENOMIC DNA]</scope>
    <source>
        <strain evidence="15">TB-2018</strain>
        <tissue evidence="15">Muscle</tissue>
    </source>
</reference>
<dbReference type="PROSITE" id="PS50268">
    <property type="entry name" value="CADHERIN_2"/>
    <property type="match status" value="14"/>
</dbReference>
<dbReference type="FunFam" id="2.60.40.60:FF:000116">
    <property type="entry name" value="Dachsous cadherin-related 2"/>
    <property type="match status" value="1"/>
</dbReference>
<dbReference type="PANTHER" id="PTHR24025">
    <property type="entry name" value="DESMOGLEIN FAMILY MEMBER"/>
    <property type="match status" value="1"/>
</dbReference>
<feature type="domain" description="Cadherin" evidence="14">
    <location>
        <begin position="1057"/>
        <end position="1173"/>
    </location>
</feature>
<dbReference type="FunFam" id="2.60.40.60:FF:000039">
    <property type="entry name" value="FAT atypical cadherin 3"/>
    <property type="match status" value="1"/>
</dbReference>
<dbReference type="SMART" id="SM00112">
    <property type="entry name" value="CA"/>
    <property type="match status" value="13"/>
</dbReference>
<keyword evidence="9" id="KW-1133">Transmembrane helix</keyword>
<dbReference type="GO" id="GO:0007156">
    <property type="term" value="P:homophilic cell adhesion via plasma membrane adhesion molecules"/>
    <property type="evidence" value="ECO:0007669"/>
    <property type="project" value="InterPro"/>
</dbReference>
<accession>A0A4Z2CAE2</accession>
<keyword evidence="12" id="KW-0325">Glycoprotein</keyword>
<dbReference type="PRINTS" id="PR00205">
    <property type="entry name" value="CADHERIN"/>
</dbReference>
<feature type="domain" description="Cadherin" evidence="14">
    <location>
        <begin position="538"/>
        <end position="641"/>
    </location>
</feature>
<dbReference type="FunFam" id="2.60.40.60:FF:000081">
    <property type="entry name" value="protocadherin Fat 4"/>
    <property type="match status" value="1"/>
</dbReference>
<dbReference type="GO" id="GO:0048729">
    <property type="term" value="P:tissue morphogenesis"/>
    <property type="evidence" value="ECO:0007669"/>
    <property type="project" value="UniProtKB-ARBA"/>
</dbReference>
<feature type="domain" description="Cadherin" evidence="14">
    <location>
        <begin position="851"/>
        <end position="951"/>
    </location>
</feature>
<feature type="domain" description="Cadherin" evidence="14">
    <location>
        <begin position="1382"/>
        <end position="1460"/>
    </location>
</feature>
<keyword evidence="4" id="KW-0812">Transmembrane</keyword>
<evidence type="ECO:0000256" key="1">
    <source>
        <dbReference type="ARBA" id="ARBA00004251"/>
    </source>
</evidence>
<dbReference type="GO" id="GO:0005886">
    <property type="term" value="C:plasma membrane"/>
    <property type="evidence" value="ECO:0007669"/>
    <property type="project" value="UniProtKB-SubCell"/>
</dbReference>
<evidence type="ECO:0000256" key="6">
    <source>
        <dbReference type="ARBA" id="ARBA00022737"/>
    </source>
</evidence>
<dbReference type="PROSITE" id="PS00232">
    <property type="entry name" value="CADHERIN_1"/>
    <property type="match status" value="8"/>
</dbReference>
<feature type="domain" description="Cadherin" evidence="14">
    <location>
        <begin position="331"/>
        <end position="435"/>
    </location>
</feature>
<evidence type="ECO:0000256" key="8">
    <source>
        <dbReference type="ARBA" id="ARBA00022889"/>
    </source>
</evidence>
<dbReference type="InterPro" id="IPR050971">
    <property type="entry name" value="Cadherin-domain_protein"/>
</dbReference>
<evidence type="ECO:0000256" key="2">
    <source>
        <dbReference type="ARBA" id="ARBA00022475"/>
    </source>
</evidence>
<dbReference type="CDD" id="cd11304">
    <property type="entry name" value="Cadherin_repeat"/>
    <property type="match status" value="14"/>
</dbReference>
<keyword evidence="11" id="KW-1015">Disulfide bond</keyword>
<dbReference type="PANTHER" id="PTHR24025:SF23">
    <property type="entry name" value="NEURAL-CADHERIN"/>
    <property type="match status" value="1"/>
</dbReference>
<dbReference type="FunFam" id="2.60.40.60:FF:000020">
    <property type="entry name" value="Dachsous cadherin-related 1b"/>
    <property type="match status" value="3"/>
</dbReference>
<keyword evidence="5" id="KW-0732">Signal</keyword>
<organism evidence="15 16">
    <name type="scientific">Takifugu bimaculatus</name>
    <dbReference type="NCBI Taxonomy" id="433685"/>
    <lineage>
        <taxon>Eukaryota</taxon>
        <taxon>Metazoa</taxon>
        <taxon>Chordata</taxon>
        <taxon>Craniata</taxon>
        <taxon>Vertebrata</taxon>
        <taxon>Euteleostomi</taxon>
        <taxon>Actinopterygii</taxon>
        <taxon>Neopterygii</taxon>
        <taxon>Teleostei</taxon>
        <taxon>Neoteleostei</taxon>
        <taxon>Acanthomorphata</taxon>
        <taxon>Eupercaria</taxon>
        <taxon>Tetraodontiformes</taxon>
        <taxon>Tetradontoidea</taxon>
        <taxon>Tetraodontidae</taxon>
        <taxon>Takifugu</taxon>
    </lineage>
</organism>
<dbReference type="InterPro" id="IPR015919">
    <property type="entry name" value="Cadherin-like_sf"/>
</dbReference>
<evidence type="ECO:0000256" key="7">
    <source>
        <dbReference type="ARBA" id="ARBA00022837"/>
    </source>
</evidence>
<evidence type="ECO:0000256" key="4">
    <source>
        <dbReference type="ARBA" id="ARBA00022692"/>
    </source>
</evidence>
<keyword evidence="2" id="KW-1003">Cell membrane</keyword>
<dbReference type="InterPro" id="IPR020894">
    <property type="entry name" value="Cadherin_CS"/>
</dbReference>
<comment type="subcellular location">
    <subcellularLocation>
        <location evidence="1">Cell membrane</location>
        <topology evidence="1">Single-pass type I membrane protein</topology>
    </subcellularLocation>
</comment>
<proteinExistence type="predicted"/>
<evidence type="ECO:0000256" key="13">
    <source>
        <dbReference type="PROSITE-ProRule" id="PRU00043"/>
    </source>
</evidence>
<keyword evidence="8" id="KW-0130">Cell adhesion</keyword>
<keyword evidence="10" id="KW-0472">Membrane</keyword>
<dbReference type="FunFam" id="2.60.40.60:FF:000104">
    <property type="entry name" value="cadherin-23 isoform X1"/>
    <property type="match status" value="1"/>
</dbReference>
<dbReference type="FunFam" id="2.60.40.60:FF:000377">
    <property type="entry name" value="Dachsous cadherin-related 1a"/>
    <property type="match status" value="1"/>
</dbReference>
<evidence type="ECO:0000313" key="15">
    <source>
        <dbReference type="EMBL" id="TNN01111.1"/>
    </source>
</evidence>
<evidence type="ECO:0000256" key="10">
    <source>
        <dbReference type="ARBA" id="ARBA00023136"/>
    </source>
</evidence>
<dbReference type="FunFam" id="2.60.40.60:FF:000035">
    <property type="entry name" value="Protocadherin Fat 3"/>
    <property type="match status" value="1"/>
</dbReference>
<dbReference type="SUPFAM" id="SSF49313">
    <property type="entry name" value="Cadherin-like"/>
    <property type="match status" value="14"/>
</dbReference>
<evidence type="ECO:0000256" key="5">
    <source>
        <dbReference type="ARBA" id="ARBA00022729"/>
    </source>
</evidence>
<feature type="domain" description="Cadherin" evidence="14">
    <location>
        <begin position="747"/>
        <end position="850"/>
    </location>
</feature>
<dbReference type="InterPro" id="IPR002126">
    <property type="entry name" value="Cadherin-like_dom"/>
</dbReference>
<dbReference type="Pfam" id="PF00028">
    <property type="entry name" value="Cadherin"/>
    <property type="match status" value="13"/>
</dbReference>
<dbReference type="EMBL" id="SWLE01000003">
    <property type="protein sequence ID" value="TNN01111.1"/>
    <property type="molecule type" value="Genomic_DNA"/>
</dbReference>
<feature type="domain" description="Cadherin" evidence="14">
    <location>
        <begin position="1277"/>
        <end position="1381"/>
    </location>
</feature>
<evidence type="ECO:0000259" key="14">
    <source>
        <dbReference type="PROSITE" id="PS50268"/>
    </source>
</evidence>